<feature type="non-terminal residue" evidence="2">
    <location>
        <position position="1"/>
    </location>
</feature>
<dbReference type="EMBL" id="CAJOBP010041455">
    <property type="protein sequence ID" value="CAF4758071.1"/>
    <property type="molecule type" value="Genomic_DNA"/>
</dbReference>
<evidence type="ECO:0000313" key="3">
    <source>
        <dbReference type="Proteomes" id="UP000663873"/>
    </source>
</evidence>
<proteinExistence type="predicted"/>
<feature type="region of interest" description="Disordered" evidence="1">
    <location>
        <begin position="164"/>
        <end position="202"/>
    </location>
</feature>
<protein>
    <submittedName>
        <fullName evidence="2">Uncharacterized protein</fullName>
    </submittedName>
</protein>
<reference evidence="2" key="1">
    <citation type="submission" date="2021-02" db="EMBL/GenBank/DDBJ databases">
        <authorList>
            <person name="Nowell W R."/>
        </authorList>
    </citation>
    <scope>NUCLEOTIDE SEQUENCE</scope>
</reference>
<name>A0A821LZZ3_9BILA</name>
<evidence type="ECO:0000313" key="2">
    <source>
        <dbReference type="EMBL" id="CAF4758071.1"/>
    </source>
</evidence>
<dbReference type="AlphaFoldDB" id="A0A821LZZ3"/>
<comment type="caution">
    <text evidence="2">The sequence shown here is derived from an EMBL/GenBank/DDBJ whole genome shotgun (WGS) entry which is preliminary data.</text>
</comment>
<dbReference type="Proteomes" id="UP000663873">
    <property type="component" value="Unassembled WGS sequence"/>
</dbReference>
<feature type="compositionally biased region" description="Basic residues" evidence="1">
    <location>
        <begin position="191"/>
        <end position="202"/>
    </location>
</feature>
<sequence length="202" mass="23278">NSTHSLLSFDTTSFNNETYTSNEQNSFSSDNNTLLSTLSYSTENESISMYEQMNETTKAIFNDTTTIENFVRNNSDLIVDLFNHTYLQGKNLIDDKQYEIYNTTAEEVAQHLADRRTMQSLIHLLPPNLWSQLQKNLSLFNFNQSQFIQPALPDPDILAEAAAQAGLPGPGPYPIPDHKHHHHQQQQQQQQRRRRLQRQLVS</sequence>
<evidence type="ECO:0000256" key="1">
    <source>
        <dbReference type="SAM" id="MobiDB-lite"/>
    </source>
</evidence>
<organism evidence="2 3">
    <name type="scientific">Rotaria socialis</name>
    <dbReference type="NCBI Taxonomy" id="392032"/>
    <lineage>
        <taxon>Eukaryota</taxon>
        <taxon>Metazoa</taxon>
        <taxon>Spiralia</taxon>
        <taxon>Gnathifera</taxon>
        <taxon>Rotifera</taxon>
        <taxon>Eurotatoria</taxon>
        <taxon>Bdelloidea</taxon>
        <taxon>Philodinida</taxon>
        <taxon>Philodinidae</taxon>
        <taxon>Rotaria</taxon>
    </lineage>
</organism>
<accession>A0A821LZZ3</accession>
<keyword evidence="3" id="KW-1185">Reference proteome</keyword>
<gene>
    <name evidence="2" type="ORF">UJA718_LOCUS39298</name>
</gene>